<evidence type="ECO:0000256" key="3">
    <source>
        <dbReference type="ARBA" id="ARBA00022989"/>
    </source>
</evidence>
<evidence type="ECO:0000256" key="7">
    <source>
        <dbReference type="SAM" id="Phobius"/>
    </source>
</evidence>
<keyword evidence="4 7" id="KW-0472">Membrane</keyword>
<feature type="transmembrane region" description="Helical" evidence="7">
    <location>
        <begin position="46"/>
        <end position="71"/>
    </location>
</feature>
<evidence type="ECO:0000256" key="5">
    <source>
        <dbReference type="ARBA" id="ARBA00038359"/>
    </source>
</evidence>
<feature type="transmembrane region" description="Helical" evidence="7">
    <location>
        <begin position="240"/>
        <end position="264"/>
    </location>
</feature>
<evidence type="ECO:0000256" key="2">
    <source>
        <dbReference type="ARBA" id="ARBA00022692"/>
    </source>
</evidence>
<keyword evidence="10" id="KW-1185">Reference proteome</keyword>
<evidence type="ECO:0000256" key="4">
    <source>
        <dbReference type="ARBA" id="ARBA00023136"/>
    </source>
</evidence>
<feature type="transmembrane region" description="Helical" evidence="7">
    <location>
        <begin position="167"/>
        <end position="194"/>
    </location>
</feature>
<evidence type="ECO:0000256" key="1">
    <source>
        <dbReference type="ARBA" id="ARBA00004141"/>
    </source>
</evidence>
<dbReference type="InterPro" id="IPR000719">
    <property type="entry name" value="Prot_kinase_dom"/>
</dbReference>
<dbReference type="GO" id="GO:0016020">
    <property type="term" value="C:membrane"/>
    <property type="evidence" value="ECO:0007669"/>
    <property type="project" value="UniProtKB-SubCell"/>
</dbReference>
<sequence length="705" mass="77333">MEETTKESNGPKLMAALWPIATTSGIVLGLRIFAKISRGRYIWWDDVIMLFSQALLIVAVSLITKAVALGFGRPHAALDSDALYGIATYGAIYSAASTVIVASARISFAVALLRVTLAGWGRVLVRVVIVGLVCITAVPPVVARFTICDPFQKVYGQVPGGRCGNTYIPLYLGWASGAWSAASDFALTLLAWKVIWSMRMRPKEKVGVAIALSFGLLSGMITIFRYTYVALIYTGDFFEYGYFGFIWMAAEGATSIIAASIPALRAFVVERSRSSQGWLSWLSASGGASGGPKSSAPAITPRSSQGPGSSSSGRNNNFHTHMSDLKDVLRGDDFYYRRELQAKYSPTKFVGAVVWEAPPPKRQPTEDGTWGTPDVRDKGGEWERIGGGFEGDVYVYNHTVMKTFVTSRSPLRNCINHLSAPTRIPTEIPAMLLLGGQGDHVPQGAQFLPVEDYFLKPATDAEPASWHLLMPFLRGGNLKKLAQRLRSAGSAYQDLDHRFRPSLNRVLAALETMHSRHELCHDDIKPENIFVGCASAGGAPSDTHWLLADFGNVRQPAHPYHSTRIWTRHSNQNADCRVNDAVRLVKTYVTFLRLASSDEAAFDAAFWAGAEPWSELYWSAVRDPMPGAQAARVLREKSVGLPPLRGVGAVEEEASSARSLECRLGLWWCPAHRTQRELRRGLFITETRARLLGATWIFGLPADEC</sequence>
<dbReference type="InterPro" id="IPR011009">
    <property type="entry name" value="Kinase-like_dom_sf"/>
</dbReference>
<keyword evidence="2 7" id="KW-0812">Transmembrane</keyword>
<evidence type="ECO:0000259" key="8">
    <source>
        <dbReference type="PROSITE" id="PS50011"/>
    </source>
</evidence>
<feature type="transmembrane region" description="Helical" evidence="7">
    <location>
        <begin position="15"/>
        <end position="34"/>
    </location>
</feature>
<dbReference type="SUPFAM" id="SSF56112">
    <property type="entry name" value="Protein kinase-like (PK-like)"/>
    <property type="match status" value="1"/>
</dbReference>
<dbReference type="PANTHER" id="PTHR33048:SF42">
    <property type="entry name" value="INTEGRAL MEMBRANE PROTEIN"/>
    <property type="match status" value="1"/>
</dbReference>
<dbReference type="InterPro" id="IPR049326">
    <property type="entry name" value="Rhodopsin_dom_fungi"/>
</dbReference>
<proteinExistence type="inferred from homology"/>
<dbReference type="GO" id="GO:0005524">
    <property type="term" value="F:ATP binding"/>
    <property type="evidence" value="ECO:0007669"/>
    <property type="project" value="InterPro"/>
</dbReference>
<evidence type="ECO:0000313" key="10">
    <source>
        <dbReference type="Proteomes" id="UP000293360"/>
    </source>
</evidence>
<feature type="transmembrane region" description="Helical" evidence="7">
    <location>
        <begin position="124"/>
        <end position="147"/>
    </location>
</feature>
<dbReference type="AlphaFoldDB" id="A0A4Q4TTQ4"/>
<dbReference type="Proteomes" id="UP000293360">
    <property type="component" value="Unassembled WGS sequence"/>
</dbReference>
<comment type="subcellular location">
    <subcellularLocation>
        <location evidence="1">Membrane</location>
        <topology evidence="1">Multi-pass membrane protein</topology>
    </subcellularLocation>
</comment>
<evidence type="ECO:0000313" key="9">
    <source>
        <dbReference type="EMBL" id="RYP10886.1"/>
    </source>
</evidence>
<dbReference type="PROSITE" id="PS00108">
    <property type="entry name" value="PROTEIN_KINASE_ST"/>
    <property type="match status" value="1"/>
</dbReference>
<feature type="region of interest" description="Disordered" evidence="6">
    <location>
        <begin position="290"/>
        <end position="317"/>
    </location>
</feature>
<dbReference type="PANTHER" id="PTHR33048">
    <property type="entry name" value="PTH11-LIKE INTEGRAL MEMBRANE PROTEIN (AFU_ORTHOLOGUE AFUA_5G11245)"/>
    <property type="match status" value="1"/>
</dbReference>
<keyword evidence="3 7" id="KW-1133">Transmembrane helix</keyword>
<gene>
    <name evidence="9" type="ORF">DL764_000322</name>
</gene>
<dbReference type="GO" id="GO:0004672">
    <property type="term" value="F:protein kinase activity"/>
    <property type="evidence" value="ECO:0007669"/>
    <property type="project" value="InterPro"/>
</dbReference>
<dbReference type="Pfam" id="PF20684">
    <property type="entry name" value="Fung_rhodopsin"/>
    <property type="match status" value="1"/>
</dbReference>
<feature type="region of interest" description="Disordered" evidence="6">
    <location>
        <begin position="359"/>
        <end position="379"/>
    </location>
</feature>
<comment type="similarity">
    <text evidence="5">Belongs to the SAT4 family.</text>
</comment>
<feature type="domain" description="Protein kinase" evidence="8">
    <location>
        <begin position="379"/>
        <end position="705"/>
    </location>
</feature>
<feature type="transmembrane region" description="Helical" evidence="7">
    <location>
        <begin position="206"/>
        <end position="228"/>
    </location>
</feature>
<accession>A0A4Q4TTQ4</accession>
<dbReference type="InterPro" id="IPR052337">
    <property type="entry name" value="SAT4-like"/>
</dbReference>
<evidence type="ECO:0000256" key="6">
    <source>
        <dbReference type="SAM" id="MobiDB-lite"/>
    </source>
</evidence>
<feature type="transmembrane region" description="Helical" evidence="7">
    <location>
        <begin position="91"/>
        <end position="112"/>
    </location>
</feature>
<comment type="caution">
    <text evidence="9">The sequence shown here is derived from an EMBL/GenBank/DDBJ whole genome shotgun (WGS) entry which is preliminary data.</text>
</comment>
<organism evidence="9 10">
    <name type="scientific">Monosporascus ibericus</name>
    <dbReference type="NCBI Taxonomy" id="155417"/>
    <lineage>
        <taxon>Eukaryota</taxon>
        <taxon>Fungi</taxon>
        <taxon>Dikarya</taxon>
        <taxon>Ascomycota</taxon>
        <taxon>Pezizomycotina</taxon>
        <taxon>Sordariomycetes</taxon>
        <taxon>Xylariomycetidae</taxon>
        <taxon>Xylariales</taxon>
        <taxon>Xylariales incertae sedis</taxon>
        <taxon>Monosporascus</taxon>
    </lineage>
</organism>
<name>A0A4Q4TTQ4_9PEZI</name>
<reference evidence="9 10" key="1">
    <citation type="submission" date="2018-06" db="EMBL/GenBank/DDBJ databases">
        <title>Complete Genomes of Monosporascus.</title>
        <authorList>
            <person name="Robinson A.J."/>
            <person name="Natvig D.O."/>
        </authorList>
    </citation>
    <scope>NUCLEOTIDE SEQUENCE [LARGE SCALE GENOMIC DNA]</scope>
    <source>
        <strain evidence="9 10">CBS 110550</strain>
    </source>
</reference>
<dbReference type="EMBL" id="QJNU01000010">
    <property type="protein sequence ID" value="RYP10886.1"/>
    <property type="molecule type" value="Genomic_DNA"/>
</dbReference>
<protein>
    <recommendedName>
        <fullName evidence="8">Protein kinase domain-containing protein</fullName>
    </recommendedName>
</protein>
<dbReference type="InterPro" id="IPR008271">
    <property type="entry name" value="Ser/Thr_kinase_AS"/>
</dbReference>
<dbReference type="PROSITE" id="PS50011">
    <property type="entry name" value="PROTEIN_KINASE_DOM"/>
    <property type="match status" value="1"/>
</dbReference>
<dbReference type="STRING" id="155417.A0A4Q4TTQ4"/>
<dbReference type="Gene3D" id="1.10.510.10">
    <property type="entry name" value="Transferase(Phosphotransferase) domain 1"/>
    <property type="match status" value="1"/>
</dbReference>
<dbReference type="OrthoDB" id="5337378at2759"/>